<evidence type="ECO:0000313" key="3">
    <source>
        <dbReference type="Proteomes" id="UP001633002"/>
    </source>
</evidence>
<name>A0ABD3IAW8_9MARC</name>
<evidence type="ECO:0000313" key="2">
    <source>
        <dbReference type="EMBL" id="KAL3700803.1"/>
    </source>
</evidence>
<feature type="region of interest" description="Disordered" evidence="1">
    <location>
        <begin position="1"/>
        <end position="42"/>
    </location>
</feature>
<organism evidence="2 3">
    <name type="scientific">Riccia sorocarpa</name>
    <dbReference type="NCBI Taxonomy" id="122646"/>
    <lineage>
        <taxon>Eukaryota</taxon>
        <taxon>Viridiplantae</taxon>
        <taxon>Streptophyta</taxon>
        <taxon>Embryophyta</taxon>
        <taxon>Marchantiophyta</taxon>
        <taxon>Marchantiopsida</taxon>
        <taxon>Marchantiidae</taxon>
        <taxon>Marchantiales</taxon>
        <taxon>Ricciaceae</taxon>
        <taxon>Riccia</taxon>
    </lineage>
</organism>
<proteinExistence type="predicted"/>
<reference evidence="2 3" key="1">
    <citation type="submission" date="2024-09" db="EMBL/GenBank/DDBJ databases">
        <title>Chromosome-scale assembly of Riccia sorocarpa.</title>
        <authorList>
            <person name="Paukszto L."/>
        </authorList>
    </citation>
    <scope>NUCLEOTIDE SEQUENCE [LARGE SCALE GENOMIC DNA]</scope>
    <source>
        <strain evidence="2">LP-2024</strain>
        <tissue evidence="2">Aerial parts of the thallus</tissue>
    </source>
</reference>
<dbReference type="EMBL" id="JBJQOH010000001">
    <property type="protein sequence ID" value="KAL3700803.1"/>
    <property type="molecule type" value="Genomic_DNA"/>
</dbReference>
<dbReference type="AlphaFoldDB" id="A0ABD3IAW8"/>
<dbReference type="Proteomes" id="UP001633002">
    <property type="component" value="Unassembled WGS sequence"/>
</dbReference>
<keyword evidence="3" id="KW-1185">Reference proteome</keyword>
<accession>A0ABD3IAW8</accession>
<comment type="caution">
    <text evidence="2">The sequence shown here is derived from an EMBL/GenBank/DDBJ whole genome shotgun (WGS) entry which is preliminary data.</text>
</comment>
<evidence type="ECO:0000256" key="1">
    <source>
        <dbReference type="SAM" id="MobiDB-lite"/>
    </source>
</evidence>
<gene>
    <name evidence="2" type="ORF">R1sor_018825</name>
</gene>
<sequence>MTRRKVAEAAKNSPFASTPPQAPGPMEGIQGEIPATEKGKPLRSALKEKGKVPGYKLAADIETSTNLKGMLDHMEVMDLATKEDDAIKSMVRGEDDDGYHHLAFVSPSLFDLDVNEGEDGREIDSDYRREHWARATAEVQIKLGGLEEAVTALVDNGSEINIMSKELYDRGQ</sequence>
<protein>
    <submittedName>
        <fullName evidence="2">Uncharacterized protein</fullName>
    </submittedName>
</protein>